<evidence type="ECO:0000256" key="5">
    <source>
        <dbReference type="RuleBase" id="RU000461"/>
    </source>
</evidence>
<proteinExistence type="inferred from homology"/>
<evidence type="ECO:0000256" key="2">
    <source>
        <dbReference type="ARBA" id="ARBA00022723"/>
    </source>
</evidence>
<evidence type="ECO:0000256" key="3">
    <source>
        <dbReference type="ARBA" id="ARBA00023002"/>
    </source>
</evidence>
<gene>
    <name evidence="6" type="ORF">CSSPJE1EN2_LOCUS1420</name>
</gene>
<reference evidence="6 7" key="1">
    <citation type="submission" date="2024-03" db="EMBL/GenBank/DDBJ databases">
        <authorList>
            <consortium name="ELIXIR-Norway"/>
            <consortium name="Elixir Norway"/>
        </authorList>
    </citation>
    <scope>NUCLEOTIDE SEQUENCE [LARGE SCALE GENOMIC DNA]</scope>
</reference>
<dbReference type="Pfam" id="PF00067">
    <property type="entry name" value="p450"/>
    <property type="match status" value="1"/>
</dbReference>
<name>A0ABP1A7F2_9BRYO</name>
<dbReference type="PRINTS" id="PR00385">
    <property type="entry name" value="P450"/>
</dbReference>
<dbReference type="InterPro" id="IPR001128">
    <property type="entry name" value="Cyt_P450"/>
</dbReference>
<organism evidence="6 7">
    <name type="scientific">Sphagnum jensenii</name>
    <dbReference type="NCBI Taxonomy" id="128206"/>
    <lineage>
        <taxon>Eukaryota</taxon>
        <taxon>Viridiplantae</taxon>
        <taxon>Streptophyta</taxon>
        <taxon>Embryophyta</taxon>
        <taxon>Bryophyta</taxon>
        <taxon>Sphagnophytina</taxon>
        <taxon>Sphagnopsida</taxon>
        <taxon>Sphagnales</taxon>
        <taxon>Sphagnaceae</taxon>
        <taxon>Sphagnum</taxon>
    </lineage>
</organism>
<dbReference type="Proteomes" id="UP001497522">
    <property type="component" value="Chromosome 1"/>
</dbReference>
<keyword evidence="4 5" id="KW-0408">Iron</keyword>
<keyword evidence="7" id="KW-1185">Reference proteome</keyword>
<dbReference type="PANTHER" id="PTHR47944:SF16">
    <property type="entry name" value="CYTOCHROME P450 FAMILY 1 SUBFAMILY A POLYPEPTIDE 1"/>
    <property type="match status" value="1"/>
</dbReference>
<evidence type="ECO:0000313" key="6">
    <source>
        <dbReference type="EMBL" id="CAK9858425.1"/>
    </source>
</evidence>
<keyword evidence="5" id="KW-0349">Heme</keyword>
<dbReference type="PANTHER" id="PTHR47944">
    <property type="entry name" value="CYTOCHROME P450 98A9"/>
    <property type="match status" value="1"/>
</dbReference>
<dbReference type="PRINTS" id="PR00463">
    <property type="entry name" value="EP450I"/>
</dbReference>
<dbReference type="InterPro" id="IPR036396">
    <property type="entry name" value="Cyt_P450_sf"/>
</dbReference>
<dbReference type="Gene3D" id="1.10.630.10">
    <property type="entry name" value="Cytochrome P450"/>
    <property type="match status" value="1"/>
</dbReference>
<sequence>MLFLSLSFFHCVPIYVQCALTFNWLYRRTKLKRAPGPFPIWPVLGSLPLLGRLPHRAFYQLSKKYGDIMELKLGSVRTIVVSSPELAKEVLKVHDLIFASRPDIAAPKIIFNDRDIAFAPHGDRWRHLKKVIMLELLTAKKLEASKHVRDEELSSLVHQIFEDCKDGQPVNLRTSLSSAVMNVVTRLLIRKRYFSTDHTDDDSEEFKELSVKVMNLCGVFNISDYVPFLKPFDIQGLVPQFKQTSSQMDRVFDRVIQEHVKDKSKSDESKDFLDVLLSLPGVDGVSDRLDDITIKAVFNDILVAGTDTITTTVEWALVQLLKHPGIIKKAQDELNEVVGHERVVDERDIPQLKYFQAVVKETLRLHPAGPLLLPHESREACEVGGYHVPAKTRIFVNVWAVHRHPSAYENPLDFNPERFLGSALDTKGMDFQLLPFGSGRRICPGMNFALLMVQIILAKLLHTFTWMLPGEESPEDIDMGEVFGVTIPKAIPLQVMPIVLCNSTSI</sequence>
<dbReference type="PROSITE" id="PS00086">
    <property type="entry name" value="CYTOCHROME_P450"/>
    <property type="match status" value="1"/>
</dbReference>
<keyword evidence="2 5" id="KW-0479">Metal-binding</keyword>
<dbReference type="EMBL" id="OZ023702">
    <property type="protein sequence ID" value="CAK9858425.1"/>
    <property type="molecule type" value="Genomic_DNA"/>
</dbReference>
<evidence type="ECO:0000256" key="4">
    <source>
        <dbReference type="ARBA" id="ARBA00023004"/>
    </source>
</evidence>
<dbReference type="SUPFAM" id="SSF48264">
    <property type="entry name" value="Cytochrome P450"/>
    <property type="match status" value="1"/>
</dbReference>
<dbReference type="InterPro" id="IPR002401">
    <property type="entry name" value="Cyt_P450_E_grp-I"/>
</dbReference>
<accession>A0ABP1A7F2</accession>
<evidence type="ECO:0000313" key="7">
    <source>
        <dbReference type="Proteomes" id="UP001497522"/>
    </source>
</evidence>
<dbReference type="InterPro" id="IPR017972">
    <property type="entry name" value="Cyt_P450_CS"/>
</dbReference>
<evidence type="ECO:0000256" key="1">
    <source>
        <dbReference type="ARBA" id="ARBA00010617"/>
    </source>
</evidence>
<protein>
    <recommendedName>
        <fullName evidence="8">Cytochrome P450</fullName>
    </recommendedName>
</protein>
<comment type="similarity">
    <text evidence="1 5">Belongs to the cytochrome P450 family.</text>
</comment>
<dbReference type="CDD" id="cd20618">
    <property type="entry name" value="CYP71_clan"/>
    <property type="match status" value="1"/>
</dbReference>
<keyword evidence="5" id="KW-0503">Monooxygenase</keyword>
<keyword evidence="3 5" id="KW-0560">Oxidoreductase</keyword>
<evidence type="ECO:0008006" key="8">
    <source>
        <dbReference type="Google" id="ProtNLM"/>
    </source>
</evidence>